<proteinExistence type="predicted"/>
<evidence type="ECO:0000313" key="2">
    <source>
        <dbReference type="Proteomes" id="UP000499080"/>
    </source>
</evidence>
<organism evidence="1 2">
    <name type="scientific">Araneus ventricosus</name>
    <name type="common">Orbweaver spider</name>
    <name type="synonym">Epeira ventricosa</name>
    <dbReference type="NCBI Taxonomy" id="182803"/>
    <lineage>
        <taxon>Eukaryota</taxon>
        <taxon>Metazoa</taxon>
        <taxon>Ecdysozoa</taxon>
        <taxon>Arthropoda</taxon>
        <taxon>Chelicerata</taxon>
        <taxon>Arachnida</taxon>
        <taxon>Araneae</taxon>
        <taxon>Araneomorphae</taxon>
        <taxon>Entelegynae</taxon>
        <taxon>Araneoidea</taxon>
        <taxon>Araneidae</taxon>
        <taxon>Araneus</taxon>
    </lineage>
</organism>
<reference evidence="1 2" key="1">
    <citation type="journal article" date="2019" name="Sci. Rep.">
        <title>Orb-weaving spider Araneus ventricosus genome elucidates the spidroin gene catalogue.</title>
        <authorList>
            <person name="Kono N."/>
            <person name="Nakamura H."/>
            <person name="Ohtoshi R."/>
            <person name="Moran D.A.P."/>
            <person name="Shinohara A."/>
            <person name="Yoshida Y."/>
            <person name="Fujiwara M."/>
            <person name="Mori M."/>
            <person name="Tomita M."/>
            <person name="Arakawa K."/>
        </authorList>
    </citation>
    <scope>NUCLEOTIDE SEQUENCE [LARGE SCALE GENOMIC DNA]</scope>
</reference>
<keyword evidence="2" id="KW-1185">Reference proteome</keyword>
<dbReference type="AlphaFoldDB" id="A0A4Y2B8B6"/>
<gene>
    <name evidence="1" type="ORF">AVEN_103078_1</name>
</gene>
<comment type="caution">
    <text evidence="1">The sequence shown here is derived from an EMBL/GenBank/DDBJ whole genome shotgun (WGS) entry which is preliminary data.</text>
</comment>
<sequence length="206" mass="23139">MIILKSNTGRVSLRRSSQSKKRAVNNAQKGYTVEEGDFPERPVTRSGSESKLITMKVEVQKRKIVAIAVFDNGLFHKTYQFVLLSWKESEKHSVEYLSYFGTFRKYCKANWRPRWPGGKALTSGPVGSRLETRFHRRIVVHADLVLVKSVGVKCPPQMLNHDHDPSPPIHPLGLESARMAGVGVVRKLEKGVPARVSFVSSDLVSK</sequence>
<name>A0A4Y2B8B6_ARAVE</name>
<accession>A0A4Y2B8B6</accession>
<dbReference type="EMBL" id="BGPR01000059">
    <property type="protein sequence ID" value="GBL88440.1"/>
    <property type="molecule type" value="Genomic_DNA"/>
</dbReference>
<protein>
    <submittedName>
        <fullName evidence="1">Uncharacterized protein</fullName>
    </submittedName>
</protein>
<dbReference type="Proteomes" id="UP000499080">
    <property type="component" value="Unassembled WGS sequence"/>
</dbReference>
<evidence type="ECO:0000313" key="1">
    <source>
        <dbReference type="EMBL" id="GBL88440.1"/>
    </source>
</evidence>